<feature type="compositionally biased region" description="Basic and acidic residues" evidence="1">
    <location>
        <begin position="646"/>
        <end position="655"/>
    </location>
</feature>
<organism evidence="2 3">
    <name type="scientific">Tritrichomonas musculus</name>
    <dbReference type="NCBI Taxonomy" id="1915356"/>
    <lineage>
        <taxon>Eukaryota</taxon>
        <taxon>Metamonada</taxon>
        <taxon>Parabasalia</taxon>
        <taxon>Tritrichomonadida</taxon>
        <taxon>Tritrichomonadidae</taxon>
        <taxon>Tritrichomonas</taxon>
    </lineage>
</organism>
<feature type="region of interest" description="Disordered" evidence="1">
    <location>
        <begin position="365"/>
        <end position="388"/>
    </location>
</feature>
<protein>
    <submittedName>
        <fullName evidence="2">Uncharacterized protein</fullName>
    </submittedName>
</protein>
<evidence type="ECO:0000256" key="1">
    <source>
        <dbReference type="SAM" id="MobiDB-lite"/>
    </source>
</evidence>
<dbReference type="Proteomes" id="UP001470230">
    <property type="component" value="Unassembled WGS sequence"/>
</dbReference>
<feature type="compositionally biased region" description="Acidic residues" evidence="1">
    <location>
        <begin position="371"/>
        <end position="381"/>
    </location>
</feature>
<reference evidence="2 3" key="1">
    <citation type="submission" date="2024-04" db="EMBL/GenBank/DDBJ databases">
        <title>Tritrichomonas musculus Genome.</title>
        <authorList>
            <person name="Alves-Ferreira E."/>
            <person name="Grigg M."/>
            <person name="Lorenzi H."/>
            <person name="Galac M."/>
        </authorList>
    </citation>
    <scope>NUCLEOTIDE SEQUENCE [LARGE SCALE GENOMIC DNA]</scope>
    <source>
        <strain evidence="2 3">EAF2021</strain>
    </source>
</reference>
<feature type="compositionally biased region" description="Basic and acidic residues" evidence="1">
    <location>
        <begin position="470"/>
        <end position="495"/>
    </location>
</feature>
<evidence type="ECO:0000313" key="2">
    <source>
        <dbReference type="EMBL" id="KAK8897705.1"/>
    </source>
</evidence>
<sequence length="709" mass="84176">MDPLFSGCVRIDVSKYPTIYDFRKVVASIFNILDYNLILKNPPDEKQLDKLRENYTFQLIIKNRCTDVEFVFPNRQTILIEDCYKKDYFEIIKIFQKNHIFFSKKCIKKHIHFLVFGKELPHIEFPFFAIPLNSFINVQMSCDVIVLNYGENSFIFREFESADKAYKLIQKVYKNCHSVSILNEQNEKLNYCDELTNNERYQIQVLFMIKFQNVGTNSELIQKVDYFSTVFDAQKILSKIYNRYEPENITIYDDDMNIIHNKELLLINIHSYDETFKFKIDFTANRPKNENDKKIEIKSYSKTPDRQYKPSPNTIDLDIVLKQPFFSRTPDIVSKNRSYQIIEPQFQRKLNDDYEDEYDTGSNLFYHTDSDEYSDDDDDDQYSSSQPLNLKIKMPLVFSNFDNSSSDESDVKHPPKKALNIKSIYDIYNEETDDELKKYKKTKHAASNVNKSKPIIKKRQKTADDNSYSDNKDSSEDDHHNKYEMKRKQEKEKNQNKVKSKHAKSTDDKVKSGKDHSSKIKNRPNKKLVDFEEEEEFDDHHHHSNEKQRPTKIDHLNKLQKRDKIELVRKTKSNDNVSFEEEEEECHSNSTEIKVDLSVSNSSQVASNIYDEYYQKLDKIENKRKLGPQNDNKIKLYSDDEELFKSFEDQQEKKQSSLSSIFEEEEEELDDKDEQNNNNNENEIKENKLENINLNDNDKSDVFEEEEED</sequence>
<feature type="compositionally biased region" description="Basic and acidic residues" evidence="1">
    <location>
        <begin position="538"/>
        <end position="555"/>
    </location>
</feature>
<accession>A0ABR2L2V3</accession>
<proteinExistence type="predicted"/>
<keyword evidence="3" id="KW-1185">Reference proteome</keyword>
<feature type="region of interest" description="Disordered" evidence="1">
    <location>
        <begin position="646"/>
        <end position="709"/>
    </location>
</feature>
<feature type="compositionally biased region" description="Acidic residues" evidence="1">
    <location>
        <begin position="662"/>
        <end position="673"/>
    </location>
</feature>
<feature type="region of interest" description="Disordered" evidence="1">
    <location>
        <begin position="439"/>
        <end position="555"/>
    </location>
</feature>
<dbReference type="EMBL" id="JAPFFF010000002">
    <property type="protein sequence ID" value="KAK8897705.1"/>
    <property type="molecule type" value="Genomic_DNA"/>
</dbReference>
<feature type="compositionally biased region" description="Polar residues" evidence="1">
    <location>
        <begin position="588"/>
        <end position="604"/>
    </location>
</feature>
<feature type="region of interest" description="Disordered" evidence="1">
    <location>
        <begin position="574"/>
        <end position="604"/>
    </location>
</feature>
<feature type="compositionally biased region" description="Basic and acidic residues" evidence="1">
    <location>
        <begin position="504"/>
        <end position="518"/>
    </location>
</feature>
<gene>
    <name evidence="2" type="ORF">M9Y10_015670</name>
</gene>
<comment type="caution">
    <text evidence="2">The sequence shown here is derived from an EMBL/GenBank/DDBJ whole genome shotgun (WGS) entry which is preliminary data.</text>
</comment>
<name>A0ABR2L2V3_9EUKA</name>
<evidence type="ECO:0000313" key="3">
    <source>
        <dbReference type="Proteomes" id="UP001470230"/>
    </source>
</evidence>